<proteinExistence type="predicted"/>
<evidence type="ECO:0000256" key="1">
    <source>
        <dbReference type="ARBA" id="ARBA00004141"/>
    </source>
</evidence>
<reference evidence="10 11" key="1">
    <citation type="submission" date="2021-05" db="EMBL/GenBank/DDBJ databases">
        <title>Molecular characterization for Shewanella algae harboring chromosomal blaOXA-55-like strains isolated from clinical and environment sample.</title>
        <authorList>
            <person name="Ohama Y."/>
            <person name="Aoki K."/>
            <person name="Harada S."/>
            <person name="Moriya K."/>
            <person name="Ishii Y."/>
            <person name="Tateda K."/>
        </authorList>
    </citation>
    <scope>NUCLEOTIDE SEQUENCE [LARGE SCALE GENOMIC DNA]</scope>
    <source>
        <strain evidence="10 11">LMG 23746</strain>
    </source>
</reference>
<gene>
    <name evidence="10" type="ORF">TUM4630_23830</name>
</gene>
<comment type="caution">
    <text evidence="10">The sequence shown here is derived from an EMBL/GenBank/DDBJ whole genome shotgun (WGS) entry which is preliminary data.</text>
</comment>
<evidence type="ECO:0000256" key="7">
    <source>
        <dbReference type="SAM" id="MobiDB-lite"/>
    </source>
</evidence>
<organism evidence="10 11">
    <name type="scientific">Shewanella algidipiscicola</name>
    <dbReference type="NCBI Taxonomy" id="614070"/>
    <lineage>
        <taxon>Bacteria</taxon>
        <taxon>Pseudomonadati</taxon>
        <taxon>Pseudomonadota</taxon>
        <taxon>Gammaproteobacteria</taxon>
        <taxon>Alteromonadales</taxon>
        <taxon>Shewanellaceae</taxon>
        <taxon>Shewanella</taxon>
    </lineage>
</organism>
<keyword evidence="3 8" id="KW-0812">Transmembrane</keyword>
<feature type="transmembrane region" description="Helical" evidence="8">
    <location>
        <begin position="28"/>
        <end position="48"/>
    </location>
</feature>
<dbReference type="InterPro" id="IPR036721">
    <property type="entry name" value="RCK_C_sf"/>
</dbReference>
<accession>A0ABQ4PK14</accession>
<evidence type="ECO:0000256" key="4">
    <source>
        <dbReference type="ARBA" id="ARBA00022737"/>
    </source>
</evidence>
<feature type="transmembrane region" description="Helical" evidence="8">
    <location>
        <begin position="416"/>
        <end position="435"/>
    </location>
</feature>
<name>A0ABQ4PK14_9GAMM</name>
<dbReference type="Gene3D" id="3.30.70.1450">
    <property type="entry name" value="Regulator of K+ conductance, C-terminal domain"/>
    <property type="match status" value="2"/>
</dbReference>
<dbReference type="EMBL" id="BPFB01000027">
    <property type="protein sequence ID" value="GIU48157.1"/>
    <property type="molecule type" value="Genomic_DNA"/>
</dbReference>
<evidence type="ECO:0000256" key="6">
    <source>
        <dbReference type="ARBA" id="ARBA00023136"/>
    </source>
</evidence>
<evidence type="ECO:0000256" key="2">
    <source>
        <dbReference type="ARBA" id="ARBA00022448"/>
    </source>
</evidence>
<dbReference type="Proteomes" id="UP000761574">
    <property type="component" value="Unassembled WGS sequence"/>
</dbReference>
<dbReference type="PANTHER" id="PTHR43652">
    <property type="entry name" value="BASIC AMINO ACID ANTIPORTER YFCC-RELATED"/>
    <property type="match status" value="1"/>
</dbReference>
<evidence type="ECO:0000256" key="5">
    <source>
        <dbReference type="ARBA" id="ARBA00022989"/>
    </source>
</evidence>
<feature type="domain" description="RCK C-terminal" evidence="9">
    <location>
        <begin position="175"/>
        <end position="260"/>
    </location>
</feature>
<evidence type="ECO:0000313" key="11">
    <source>
        <dbReference type="Proteomes" id="UP000761574"/>
    </source>
</evidence>
<feature type="transmembrane region" description="Helical" evidence="8">
    <location>
        <begin position="474"/>
        <end position="492"/>
    </location>
</feature>
<feature type="compositionally biased region" description="Acidic residues" evidence="7">
    <location>
        <begin position="280"/>
        <end position="289"/>
    </location>
</feature>
<evidence type="ECO:0000259" key="9">
    <source>
        <dbReference type="PROSITE" id="PS51202"/>
    </source>
</evidence>
<keyword evidence="4" id="KW-0677">Repeat</keyword>
<keyword evidence="6 8" id="KW-0472">Membrane</keyword>
<dbReference type="PANTHER" id="PTHR43652:SF2">
    <property type="entry name" value="BASIC AMINO ACID ANTIPORTER YFCC-RELATED"/>
    <property type="match status" value="1"/>
</dbReference>
<feature type="region of interest" description="Disordered" evidence="7">
    <location>
        <begin position="271"/>
        <end position="297"/>
    </location>
</feature>
<feature type="transmembrane region" description="Helical" evidence="8">
    <location>
        <begin position="150"/>
        <end position="170"/>
    </location>
</feature>
<dbReference type="InterPro" id="IPR051679">
    <property type="entry name" value="DASS-Related_Transporters"/>
</dbReference>
<feature type="transmembrane region" description="Helical" evidence="8">
    <location>
        <begin position="561"/>
        <end position="581"/>
    </location>
</feature>
<feature type="transmembrane region" description="Helical" evidence="8">
    <location>
        <begin position="442"/>
        <end position="462"/>
    </location>
</feature>
<dbReference type="InterPro" id="IPR006037">
    <property type="entry name" value="RCK_C"/>
</dbReference>
<dbReference type="SUPFAM" id="SSF116726">
    <property type="entry name" value="TrkA C-terminal domain-like"/>
    <property type="match status" value="2"/>
</dbReference>
<keyword evidence="5 8" id="KW-1133">Transmembrane helix</keyword>
<feature type="domain" description="RCK C-terminal" evidence="9">
    <location>
        <begin position="291"/>
        <end position="375"/>
    </location>
</feature>
<keyword evidence="11" id="KW-1185">Reference proteome</keyword>
<dbReference type="PROSITE" id="PS51202">
    <property type="entry name" value="RCK_C"/>
    <property type="match status" value="2"/>
</dbReference>
<evidence type="ECO:0000313" key="10">
    <source>
        <dbReference type="EMBL" id="GIU48157.1"/>
    </source>
</evidence>
<feature type="transmembrane region" description="Helical" evidence="8">
    <location>
        <begin position="109"/>
        <end position="130"/>
    </location>
</feature>
<feature type="transmembrane region" description="Helical" evidence="8">
    <location>
        <begin position="60"/>
        <end position="77"/>
    </location>
</feature>
<dbReference type="InterPro" id="IPR004680">
    <property type="entry name" value="Cit_transptr-like_dom"/>
</dbReference>
<sequence>MAALLGCVLLGLLRPEEAFLGFGHPAVITVACVLVLSKGLQLSGAVDAMMQKMLPSSDSPTVMITVLMSIGALFSAFMNNVGAMALLMPVAIQVATKLSLPPGRVLMPLAFGTILGGMTTLVGTPPNIIVSGFRAETGSQGFAMFDFTPVGLTVAVVGVVFVALIGWRLVPSRKQAAGSSFDTGTYLAEVRVEEGSQSLGKSLRQIDHEMDETDAQVVGLVRNAFRVSAPSQSRILRAGDILIIEAEPESLSQVLSKFEFKLVEDRIPPKVDKTNQSESAEVDSADEAPAEVKKESESDEIVLQELVVMPRSAISGRTAKGLQIRGRYGVNLLAISRRGRRSIKRLRLTRIEAGDVLLMQGELEAISDFAASLGCMPLAQRAIGIIVTKRVMLALFIMVLAVTGAATGLIPTAISFALGVLAYMALNIVPLQSAYDAVDWSVIVLLGALIPVASVTASTGAADLLAKALLDNFAQGHPVVALGLILVITMSLSDFMNNAATAAVMCPIAISTASQLGVNPDSFLMSVAIGASCAFLTPIGHQNNTLILGPGGFRFGDYWKMGLPLELLVVAISLPLLLMVWPL</sequence>
<dbReference type="Pfam" id="PF03600">
    <property type="entry name" value="CitMHS"/>
    <property type="match status" value="1"/>
</dbReference>
<feature type="transmembrane region" description="Helical" evidence="8">
    <location>
        <begin position="391"/>
        <end position="410"/>
    </location>
</feature>
<protein>
    <submittedName>
        <fullName evidence="10">SLC13 family permease</fullName>
    </submittedName>
</protein>
<keyword evidence="2" id="KW-0813">Transport</keyword>
<evidence type="ECO:0000256" key="3">
    <source>
        <dbReference type="ARBA" id="ARBA00022692"/>
    </source>
</evidence>
<evidence type="ECO:0000256" key="8">
    <source>
        <dbReference type="SAM" id="Phobius"/>
    </source>
</evidence>
<dbReference type="Pfam" id="PF02080">
    <property type="entry name" value="TrkA_C"/>
    <property type="match status" value="2"/>
</dbReference>
<comment type="subcellular location">
    <subcellularLocation>
        <location evidence="1">Membrane</location>
        <topology evidence="1">Multi-pass membrane protein</topology>
    </subcellularLocation>
</comment>